<protein>
    <submittedName>
        <fullName evidence="1">Transposase</fullName>
    </submittedName>
</protein>
<gene>
    <name evidence="1" type="ORF">PSO31014_01336</name>
</gene>
<proteinExistence type="predicted"/>
<dbReference type="Proteomes" id="UP000405357">
    <property type="component" value="Unassembled WGS sequence"/>
</dbReference>
<accession>A0ABY6VT47</accession>
<keyword evidence="2" id="KW-1185">Reference proteome</keyword>
<sequence>MEWVERQSGPLADRVEVILARRHSNVVVCFLANKLARTAWALATRNSTFD</sequence>
<reference evidence="1 2" key="1">
    <citation type="submission" date="2019-08" db="EMBL/GenBank/DDBJ databases">
        <authorList>
            <person name="Peeters C."/>
        </authorList>
    </citation>
    <scope>NUCLEOTIDE SEQUENCE [LARGE SCALE GENOMIC DNA]</scope>
    <source>
        <strain evidence="1 2">LMG 31014</strain>
    </source>
</reference>
<comment type="caution">
    <text evidence="1">The sequence shown here is derived from an EMBL/GenBank/DDBJ whole genome shotgun (WGS) entry which is preliminary data.</text>
</comment>
<dbReference type="EMBL" id="CABPSG010000003">
    <property type="protein sequence ID" value="VVD85691.1"/>
    <property type="molecule type" value="Genomic_DNA"/>
</dbReference>
<evidence type="ECO:0000313" key="1">
    <source>
        <dbReference type="EMBL" id="VVD85691.1"/>
    </source>
</evidence>
<name>A0ABY6VT47_9BURK</name>
<organism evidence="1 2">
    <name type="scientific">Pandoraea soli</name>
    <dbReference type="NCBI Taxonomy" id="2508293"/>
    <lineage>
        <taxon>Bacteria</taxon>
        <taxon>Pseudomonadati</taxon>
        <taxon>Pseudomonadota</taxon>
        <taxon>Betaproteobacteria</taxon>
        <taxon>Burkholderiales</taxon>
        <taxon>Burkholderiaceae</taxon>
        <taxon>Pandoraea</taxon>
    </lineage>
</organism>
<evidence type="ECO:0000313" key="2">
    <source>
        <dbReference type="Proteomes" id="UP000405357"/>
    </source>
</evidence>